<comment type="caution">
    <text evidence="1">The sequence shown here is derived from an EMBL/GenBank/DDBJ whole genome shotgun (WGS) entry which is preliminary data.</text>
</comment>
<protein>
    <submittedName>
        <fullName evidence="1">Uncharacterized protein</fullName>
    </submittedName>
</protein>
<proteinExistence type="predicted"/>
<reference evidence="1" key="1">
    <citation type="submission" date="2014-04" db="EMBL/GenBank/DDBJ databases">
        <title>In planta biocontrol of soil-borne Fusarium wilt of banana through a plant endophytic bacterium, Burkholderia cenocepacia 869T2.</title>
        <authorList>
            <person name="Ho Y.-N."/>
            <person name="Chiang H.-M."/>
            <person name="Chao C.-P."/>
            <person name="Su C.-C."/>
            <person name="Hsu H.-F."/>
            <person name="Guo C.-T."/>
            <person name="Hsieh J.-L."/>
            <person name="Huang C.-C."/>
        </authorList>
    </citation>
    <scope>NUCLEOTIDE SEQUENCE [LARGE SCALE GENOMIC DNA]</scope>
    <source>
        <strain evidence="1">869T2</strain>
    </source>
</reference>
<gene>
    <name evidence="1" type="ORF">DT99_27435</name>
</gene>
<dbReference type="AlphaFoldDB" id="A0A071M6K6"/>
<name>A0A071M6K6_9BURK</name>
<accession>A0A071M6K6</accession>
<evidence type="ECO:0000313" key="1">
    <source>
        <dbReference type="EMBL" id="KEA56398.1"/>
    </source>
</evidence>
<organism evidence="1">
    <name type="scientific">Burkholderia cenocepacia</name>
    <dbReference type="NCBI Taxonomy" id="95486"/>
    <lineage>
        <taxon>Bacteria</taxon>
        <taxon>Pseudomonadati</taxon>
        <taxon>Pseudomonadota</taxon>
        <taxon>Betaproteobacteria</taxon>
        <taxon>Burkholderiales</taxon>
        <taxon>Burkholderiaceae</taxon>
        <taxon>Burkholderia</taxon>
        <taxon>Burkholderia cepacia complex</taxon>
    </lineage>
</organism>
<dbReference type="EMBL" id="JJOA01000028">
    <property type="protein sequence ID" value="KEA56398.1"/>
    <property type="molecule type" value="Genomic_DNA"/>
</dbReference>
<sequence>MNTQNVDTKQAIERQHAASHAYRLARDAYDADPARVRAPAVAALQQAAAHAYADAVGARVAATGI</sequence>